<protein>
    <submittedName>
        <fullName evidence="2">Uncharacterized protein</fullName>
    </submittedName>
</protein>
<dbReference type="OrthoDB" id="413059at2759"/>
<evidence type="ECO:0000313" key="4">
    <source>
        <dbReference type="Proteomes" id="UP001152797"/>
    </source>
</evidence>
<dbReference type="EMBL" id="CAMXCT030001864">
    <property type="protein sequence ID" value="CAL4781012.1"/>
    <property type="molecule type" value="Genomic_DNA"/>
</dbReference>
<dbReference type="AlphaFoldDB" id="A0A9P1CLN2"/>
<accession>A0A9P1CLN2</accession>
<evidence type="ECO:0000313" key="3">
    <source>
        <dbReference type="EMBL" id="CAL4781012.1"/>
    </source>
</evidence>
<proteinExistence type="predicted"/>
<reference evidence="3 4" key="2">
    <citation type="submission" date="2024-05" db="EMBL/GenBank/DDBJ databases">
        <authorList>
            <person name="Chen Y."/>
            <person name="Shah S."/>
            <person name="Dougan E. K."/>
            <person name="Thang M."/>
            <person name="Chan C."/>
        </authorList>
    </citation>
    <scope>NUCLEOTIDE SEQUENCE [LARGE SCALE GENOMIC DNA]</scope>
</reference>
<organism evidence="2">
    <name type="scientific">Cladocopium goreaui</name>
    <dbReference type="NCBI Taxonomy" id="2562237"/>
    <lineage>
        <taxon>Eukaryota</taxon>
        <taxon>Sar</taxon>
        <taxon>Alveolata</taxon>
        <taxon>Dinophyceae</taxon>
        <taxon>Suessiales</taxon>
        <taxon>Symbiodiniaceae</taxon>
        <taxon>Cladocopium</taxon>
    </lineage>
</organism>
<keyword evidence="4" id="KW-1185">Reference proteome</keyword>
<comment type="caution">
    <text evidence="2">The sequence shown here is derived from an EMBL/GenBank/DDBJ whole genome shotgun (WGS) entry which is preliminary data.</text>
</comment>
<evidence type="ECO:0000313" key="2">
    <source>
        <dbReference type="EMBL" id="CAI3993700.1"/>
    </source>
</evidence>
<sequence>MAEPTAPLAPVATTAFAAQRLPRNTIQTVVAPTVRQTSPFTPRDGNVANIWAAPLRSSSVPRVASAQGLAAGPTLFLASGATTPGRPVPVPYTRHAPVAVANVAPRAQFVRLDEGLSGVNGINGVNGVNVSGVSGVSSNAGAATGDVQKVREELEARMAEMQSRWEERFCEAVDFWHQAWSTTTSVVKDCNTHCVKLSEVLEASLDQLGQKSLEVVNLQNRVQLLEAACGQANSPVNKDASSPQTLLSGCSGTSDSFKKLSEELASFADYVSEQSWRMRSDLGRDNSKPQPSSAGALPRPPVEATAMSHSWR</sequence>
<gene>
    <name evidence="2" type="ORF">C1SCF055_LOCUS20425</name>
</gene>
<feature type="region of interest" description="Disordered" evidence="1">
    <location>
        <begin position="279"/>
        <end position="312"/>
    </location>
</feature>
<dbReference type="EMBL" id="CAMXCT010001864">
    <property type="protein sequence ID" value="CAI3993700.1"/>
    <property type="molecule type" value="Genomic_DNA"/>
</dbReference>
<reference evidence="2" key="1">
    <citation type="submission" date="2022-10" db="EMBL/GenBank/DDBJ databases">
        <authorList>
            <person name="Chen Y."/>
            <person name="Dougan E. K."/>
            <person name="Chan C."/>
            <person name="Rhodes N."/>
            <person name="Thang M."/>
        </authorList>
    </citation>
    <scope>NUCLEOTIDE SEQUENCE</scope>
</reference>
<dbReference type="Proteomes" id="UP001152797">
    <property type="component" value="Unassembled WGS sequence"/>
</dbReference>
<dbReference type="EMBL" id="CAMXCT020001864">
    <property type="protein sequence ID" value="CAL1147075.1"/>
    <property type="molecule type" value="Genomic_DNA"/>
</dbReference>
<name>A0A9P1CLN2_9DINO</name>
<evidence type="ECO:0000256" key="1">
    <source>
        <dbReference type="SAM" id="MobiDB-lite"/>
    </source>
</evidence>